<evidence type="ECO:0000313" key="2">
    <source>
        <dbReference type="EMBL" id="KAH1171112.1"/>
    </source>
</evidence>
<dbReference type="AlphaFoldDB" id="A0A9D3WZX0"/>
<proteinExistence type="predicted"/>
<feature type="region of interest" description="Disordered" evidence="1">
    <location>
        <begin position="1"/>
        <end position="107"/>
    </location>
</feature>
<dbReference type="EMBL" id="JAHDVG010000483">
    <property type="protein sequence ID" value="KAH1171112.1"/>
    <property type="molecule type" value="Genomic_DNA"/>
</dbReference>
<evidence type="ECO:0000256" key="1">
    <source>
        <dbReference type="SAM" id="MobiDB-lite"/>
    </source>
</evidence>
<comment type="caution">
    <text evidence="2">The sequence shown here is derived from an EMBL/GenBank/DDBJ whole genome shotgun (WGS) entry which is preliminary data.</text>
</comment>
<accession>A0A9D3WZX0</accession>
<reference evidence="2" key="1">
    <citation type="submission" date="2021-09" db="EMBL/GenBank/DDBJ databases">
        <title>The genome of Mauremys mutica provides insights into the evolution of semi-aquatic lifestyle.</title>
        <authorList>
            <person name="Gong S."/>
            <person name="Gao Y."/>
        </authorList>
    </citation>
    <scope>NUCLEOTIDE SEQUENCE</scope>
    <source>
        <strain evidence="2">MM-2020</strain>
        <tissue evidence="2">Muscle</tissue>
    </source>
</reference>
<protein>
    <submittedName>
        <fullName evidence="2">Uncharacterized protein</fullName>
    </submittedName>
</protein>
<feature type="compositionally biased region" description="Polar residues" evidence="1">
    <location>
        <begin position="89"/>
        <end position="100"/>
    </location>
</feature>
<sequence>MRDGDSSRQKGRNTKAKMSNNFPTMDRTGPVAITGVPAAAALEPDPGVSSKAPGLHREQLSQTLGLQGSAPSGAYNTLTSRSRARTSHQLRGQAQPSPCTEQPARAQ</sequence>
<organism evidence="2 3">
    <name type="scientific">Mauremys mutica</name>
    <name type="common">yellowpond turtle</name>
    <dbReference type="NCBI Taxonomy" id="74926"/>
    <lineage>
        <taxon>Eukaryota</taxon>
        <taxon>Metazoa</taxon>
        <taxon>Chordata</taxon>
        <taxon>Craniata</taxon>
        <taxon>Vertebrata</taxon>
        <taxon>Euteleostomi</taxon>
        <taxon>Archelosauria</taxon>
        <taxon>Testudinata</taxon>
        <taxon>Testudines</taxon>
        <taxon>Cryptodira</taxon>
        <taxon>Durocryptodira</taxon>
        <taxon>Testudinoidea</taxon>
        <taxon>Geoemydidae</taxon>
        <taxon>Geoemydinae</taxon>
        <taxon>Mauremys</taxon>
    </lineage>
</organism>
<evidence type="ECO:0000313" key="3">
    <source>
        <dbReference type="Proteomes" id="UP000827986"/>
    </source>
</evidence>
<dbReference type="Proteomes" id="UP000827986">
    <property type="component" value="Unassembled WGS sequence"/>
</dbReference>
<keyword evidence="3" id="KW-1185">Reference proteome</keyword>
<name>A0A9D3WZX0_9SAUR</name>
<gene>
    <name evidence="2" type="ORF">KIL84_006730</name>
</gene>
<feature type="compositionally biased region" description="Polar residues" evidence="1">
    <location>
        <begin position="60"/>
        <end position="81"/>
    </location>
</feature>